<evidence type="ECO:0000256" key="2">
    <source>
        <dbReference type="SAM" id="Phobius"/>
    </source>
</evidence>
<evidence type="ECO:0000256" key="1">
    <source>
        <dbReference type="SAM" id="MobiDB-lite"/>
    </source>
</evidence>
<reference evidence="3" key="1">
    <citation type="journal article" date="2022" name="Front. Genet.">
        <title>Chromosome-Scale Assembly of the Dendrobium nobile Genome Provides Insights Into the Molecular Mechanism of the Biosynthesis of the Medicinal Active Ingredient of Dendrobium.</title>
        <authorList>
            <person name="Xu Q."/>
            <person name="Niu S.-C."/>
            <person name="Li K.-L."/>
            <person name="Zheng P.-J."/>
            <person name="Zhang X.-J."/>
            <person name="Jia Y."/>
            <person name="Liu Y."/>
            <person name="Niu Y.-X."/>
            <person name="Yu L.-H."/>
            <person name="Chen D.-F."/>
            <person name="Zhang G.-Q."/>
        </authorList>
    </citation>
    <scope>NUCLEOTIDE SEQUENCE</scope>
    <source>
        <tissue evidence="3">Leaf</tissue>
    </source>
</reference>
<organism evidence="3 4">
    <name type="scientific">Dendrobium nobile</name>
    <name type="common">Orchid</name>
    <dbReference type="NCBI Taxonomy" id="94219"/>
    <lineage>
        <taxon>Eukaryota</taxon>
        <taxon>Viridiplantae</taxon>
        <taxon>Streptophyta</taxon>
        <taxon>Embryophyta</taxon>
        <taxon>Tracheophyta</taxon>
        <taxon>Spermatophyta</taxon>
        <taxon>Magnoliopsida</taxon>
        <taxon>Liliopsida</taxon>
        <taxon>Asparagales</taxon>
        <taxon>Orchidaceae</taxon>
        <taxon>Epidendroideae</taxon>
        <taxon>Malaxideae</taxon>
        <taxon>Dendrobiinae</taxon>
        <taxon>Dendrobium</taxon>
    </lineage>
</organism>
<keyword evidence="4" id="KW-1185">Reference proteome</keyword>
<dbReference type="EMBL" id="JAGYWB010000007">
    <property type="protein sequence ID" value="KAI0515742.1"/>
    <property type="molecule type" value="Genomic_DNA"/>
</dbReference>
<evidence type="ECO:0000313" key="4">
    <source>
        <dbReference type="Proteomes" id="UP000829196"/>
    </source>
</evidence>
<dbReference type="Proteomes" id="UP000829196">
    <property type="component" value="Unassembled WGS sequence"/>
</dbReference>
<feature type="compositionally biased region" description="Basic and acidic residues" evidence="1">
    <location>
        <begin position="12"/>
        <end position="24"/>
    </location>
</feature>
<accession>A0A8T3BNN3</accession>
<sequence>MFLEGATCEPTEQARRDDQANKDQKKVHFRRFLLILPYLIFFFYHFKYYALIVILILMHVL</sequence>
<feature type="transmembrane region" description="Helical" evidence="2">
    <location>
        <begin position="32"/>
        <end position="58"/>
    </location>
</feature>
<protein>
    <submittedName>
        <fullName evidence="3">Uncharacterized protein</fullName>
    </submittedName>
</protein>
<name>A0A8T3BNN3_DENNO</name>
<evidence type="ECO:0000313" key="3">
    <source>
        <dbReference type="EMBL" id="KAI0515742.1"/>
    </source>
</evidence>
<comment type="caution">
    <text evidence="3">The sequence shown here is derived from an EMBL/GenBank/DDBJ whole genome shotgun (WGS) entry which is preliminary data.</text>
</comment>
<gene>
    <name evidence="3" type="ORF">KFK09_008409</name>
</gene>
<dbReference type="SMR" id="A0A8T3BNN3"/>
<keyword evidence="2" id="KW-1133">Transmembrane helix</keyword>
<keyword evidence="2" id="KW-0812">Transmembrane</keyword>
<keyword evidence="2" id="KW-0472">Membrane</keyword>
<proteinExistence type="predicted"/>
<dbReference type="AlphaFoldDB" id="A0A8T3BNN3"/>
<feature type="region of interest" description="Disordered" evidence="1">
    <location>
        <begin position="1"/>
        <end position="24"/>
    </location>
</feature>